<comment type="caution">
    <text evidence="2">The sequence shown here is derived from an EMBL/GenBank/DDBJ whole genome shotgun (WGS) entry which is preliminary data.</text>
</comment>
<dbReference type="AlphaFoldDB" id="A0A4R6UK48"/>
<accession>A0A4R6UK48</accession>
<name>A0A4R6UK48_9GAMM</name>
<reference evidence="2 3" key="1">
    <citation type="submission" date="2019-03" db="EMBL/GenBank/DDBJ databases">
        <title>Genomic Encyclopedia of Type Strains, Phase IV (KMG-IV): sequencing the most valuable type-strain genomes for metagenomic binning, comparative biology and taxonomic classification.</title>
        <authorList>
            <person name="Goeker M."/>
        </authorList>
    </citation>
    <scope>NUCLEOTIDE SEQUENCE [LARGE SCALE GENOMIC DNA]</scope>
    <source>
        <strain evidence="2 3">DSM 103792</strain>
    </source>
</reference>
<evidence type="ECO:0000313" key="3">
    <source>
        <dbReference type="Proteomes" id="UP000295375"/>
    </source>
</evidence>
<evidence type="ECO:0000313" key="2">
    <source>
        <dbReference type="EMBL" id="TDQ46506.1"/>
    </source>
</evidence>
<keyword evidence="1" id="KW-0175">Coiled coil</keyword>
<evidence type="ECO:0000256" key="1">
    <source>
        <dbReference type="SAM" id="Coils"/>
    </source>
</evidence>
<sequence length="338" mass="38464">MKRRILLIVILSLLALAVWLLLSNDKSTELKERPLSETVVDTPKHDAPKKPSLATEVVQPKSAQVTSQLPEGNCQLVDDGMPSFDEAFAKSFAQTYAYTGVTFEDMQMIRRLLPEVSRAAALTFTEFKNETVEAEGPNQGWSLQRVLAAAKQGDAQAQFIAGSELMYRSYTQGNSIDIESYRQGKQLLHQAAQAGVEKSLQRLQLLSLFSHRVIWRRSSESDPAFYREIRGDYLAYRQLLEQHESAATYALLLIEELPPQQSALGLTEYPADHLLWQEAQQKLEEYRKEMALENEMVDRQEKDRLAWLHRNINLYQIAIGIDNECQKLHRLQAASDTP</sequence>
<feature type="coiled-coil region" evidence="1">
    <location>
        <begin position="276"/>
        <end position="303"/>
    </location>
</feature>
<dbReference type="RefSeq" id="WP_133591738.1">
    <property type="nucleotide sequence ID" value="NZ_CP037953.1"/>
</dbReference>
<dbReference type="Proteomes" id="UP000295375">
    <property type="component" value="Unassembled WGS sequence"/>
</dbReference>
<protein>
    <submittedName>
        <fullName evidence="2">Uncharacterized protein</fullName>
    </submittedName>
</protein>
<keyword evidence="3" id="KW-1185">Reference proteome</keyword>
<gene>
    <name evidence="2" type="ORF">EV696_11347</name>
</gene>
<organism evidence="2 3">
    <name type="scientific">Permianibacter aggregans</name>
    <dbReference type="NCBI Taxonomy" id="1510150"/>
    <lineage>
        <taxon>Bacteria</taxon>
        <taxon>Pseudomonadati</taxon>
        <taxon>Pseudomonadota</taxon>
        <taxon>Gammaproteobacteria</taxon>
        <taxon>Pseudomonadales</taxon>
        <taxon>Pseudomonadaceae</taxon>
        <taxon>Permianibacter</taxon>
    </lineage>
</organism>
<dbReference type="EMBL" id="SNYM01000013">
    <property type="protein sequence ID" value="TDQ46506.1"/>
    <property type="molecule type" value="Genomic_DNA"/>
</dbReference>
<proteinExistence type="predicted"/>